<dbReference type="Pfam" id="PF00334">
    <property type="entry name" value="NDK"/>
    <property type="match status" value="1"/>
</dbReference>
<evidence type="ECO:0000256" key="7">
    <source>
        <dbReference type="PROSITE-ProRule" id="PRU00706"/>
    </source>
</evidence>
<dbReference type="PROSITE" id="PS51374">
    <property type="entry name" value="NDPK_LIKE"/>
    <property type="match status" value="1"/>
</dbReference>
<comment type="cofactor">
    <cofactor evidence="1">
        <name>Mg(2+)</name>
        <dbReference type="ChEBI" id="CHEBI:18420"/>
    </cofactor>
</comment>
<keyword evidence="11" id="KW-1185">Reference proteome</keyword>
<dbReference type="Gene3D" id="3.30.70.141">
    <property type="entry name" value="Nucleoside diphosphate kinase-like domain"/>
    <property type="match status" value="1"/>
</dbReference>
<dbReference type="EC" id="2.7.4.6" evidence="3"/>
<dbReference type="PANTHER" id="PTHR11349">
    <property type="entry name" value="NUCLEOSIDE DIPHOSPHATE KINASE"/>
    <property type="match status" value="1"/>
</dbReference>
<evidence type="ECO:0000256" key="8">
    <source>
        <dbReference type="RuleBase" id="RU004011"/>
    </source>
</evidence>
<comment type="caution">
    <text evidence="7">Lacks conserved residue(s) required for the propagation of feature annotation.</text>
</comment>
<evidence type="ECO:0000256" key="1">
    <source>
        <dbReference type="ARBA" id="ARBA00001946"/>
    </source>
</evidence>
<dbReference type="GO" id="GO:0006241">
    <property type="term" value="P:CTP biosynthetic process"/>
    <property type="evidence" value="ECO:0007669"/>
    <property type="project" value="InterPro"/>
</dbReference>
<dbReference type="SMART" id="SM00562">
    <property type="entry name" value="NDK"/>
    <property type="match status" value="1"/>
</dbReference>
<evidence type="ECO:0000259" key="9">
    <source>
        <dbReference type="SMART" id="SM00562"/>
    </source>
</evidence>
<dbReference type="EMBL" id="QUMQ01000001">
    <property type="protein sequence ID" value="REG00949.1"/>
    <property type="molecule type" value="Genomic_DNA"/>
</dbReference>
<proteinExistence type="inferred from homology"/>
<sequence>MTSVDWTRWSVVLLKPDCVARRLVDQVLDVIGNDATIVDRRIVHPTADQIFAHYADLLTMPRIADFTWVDVHADVHRTYVGQPTGIALAHAPDAAVRLRGLIGHFDPAQASTDTIRGRFGTDSLARARAERRLIANVIHTSDDPVGARREFGIWYGNARAHLLNRAATTPAEGAPT</sequence>
<accession>A0A3D9ZU91</accession>
<name>A0A3D9ZU91_9ACTN</name>
<dbReference type="InterPro" id="IPR036850">
    <property type="entry name" value="NDK-like_dom_sf"/>
</dbReference>
<evidence type="ECO:0000256" key="2">
    <source>
        <dbReference type="ARBA" id="ARBA00008142"/>
    </source>
</evidence>
<keyword evidence="6" id="KW-0546">Nucleotide metabolism</keyword>
<dbReference type="GO" id="GO:0004550">
    <property type="term" value="F:nucleoside diphosphate kinase activity"/>
    <property type="evidence" value="ECO:0007669"/>
    <property type="project" value="UniProtKB-EC"/>
</dbReference>
<dbReference type="OrthoDB" id="9801161at2"/>
<dbReference type="GO" id="GO:0006228">
    <property type="term" value="P:UTP biosynthetic process"/>
    <property type="evidence" value="ECO:0007669"/>
    <property type="project" value="InterPro"/>
</dbReference>
<keyword evidence="5 10" id="KW-0418">Kinase</keyword>
<evidence type="ECO:0000256" key="4">
    <source>
        <dbReference type="ARBA" id="ARBA00022679"/>
    </source>
</evidence>
<dbReference type="PRINTS" id="PR01243">
    <property type="entry name" value="NUCDPKINASE"/>
</dbReference>
<dbReference type="InterPro" id="IPR034907">
    <property type="entry name" value="NDK-like_dom"/>
</dbReference>
<keyword evidence="4" id="KW-0808">Transferase</keyword>
<dbReference type="Proteomes" id="UP000256913">
    <property type="component" value="Unassembled WGS sequence"/>
</dbReference>
<protein>
    <recommendedName>
        <fullName evidence="3">nucleoside-diphosphate kinase</fullName>
        <ecNumber evidence="3">2.7.4.6</ecNumber>
    </recommendedName>
</protein>
<comment type="caution">
    <text evidence="10">The sequence shown here is derived from an EMBL/GenBank/DDBJ whole genome shotgun (WGS) entry which is preliminary data.</text>
</comment>
<dbReference type="AlphaFoldDB" id="A0A3D9ZU91"/>
<evidence type="ECO:0000256" key="5">
    <source>
        <dbReference type="ARBA" id="ARBA00022777"/>
    </source>
</evidence>
<organism evidence="10 11">
    <name type="scientific">Asanoa ferruginea</name>
    <dbReference type="NCBI Taxonomy" id="53367"/>
    <lineage>
        <taxon>Bacteria</taxon>
        <taxon>Bacillati</taxon>
        <taxon>Actinomycetota</taxon>
        <taxon>Actinomycetes</taxon>
        <taxon>Micromonosporales</taxon>
        <taxon>Micromonosporaceae</taxon>
        <taxon>Asanoa</taxon>
    </lineage>
</organism>
<evidence type="ECO:0000256" key="3">
    <source>
        <dbReference type="ARBA" id="ARBA00012966"/>
    </source>
</evidence>
<comment type="similarity">
    <text evidence="2 7 8">Belongs to the NDK family.</text>
</comment>
<evidence type="ECO:0000313" key="10">
    <source>
        <dbReference type="EMBL" id="REG00949.1"/>
    </source>
</evidence>
<dbReference type="SUPFAM" id="SSF54919">
    <property type="entry name" value="Nucleoside diphosphate kinase, NDK"/>
    <property type="match status" value="1"/>
</dbReference>
<reference evidence="10 11" key="1">
    <citation type="submission" date="2018-08" db="EMBL/GenBank/DDBJ databases">
        <title>Sequencing the genomes of 1000 actinobacteria strains.</title>
        <authorList>
            <person name="Klenk H.-P."/>
        </authorList>
    </citation>
    <scope>NUCLEOTIDE SEQUENCE [LARGE SCALE GENOMIC DNA]</scope>
    <source>
        <strain evidence="10 11">DSM 44099</strain>
    </source>
</reference>
<gene>
    <name evidence="10" type="ORF">DFJ67_7020</name>
</gene>
<feature type="domain" description="Nucleoside diphosphate kinase-like" evidence="9">
    <location>
        <begin position="7"/>
        <end position="162"/>
    </location>
</feature>
<dbReference type="GO" id="GO:0006183">
    <property type="term" value="P:GTP biosynthetic process"/>
    <property type="evidence" value="ECO:0007669"/>
    <property type="project" value="InterPro"/>
</dbReference>
<dbReference type="InterPro" id="IPR001564">
    <property type="entry name" value="Nucleoside_diP_kinase"/>
</dbReference>
<evidence type="ECO:0000256" key="6">
    <source>
        <dbReference type="ARBA" id="ARBA00023080"/>
    </source>
</evidence>
<evidence type="ECO:0000313" key="11">
    <source>
        <dbReference type="Proteomes" id="UP000256913"/>
    </source>
</evidence>